<dbReference type="EMBL" id="CP033459">
    <property type="protein sequence ID" value="QFQ12671.1"/>
    <property type="molecule type" value="Genomic_DNA"/>
</dbReference>
<dbReference type="RefSeq" id="WP_111899018.1">
    <property type="nucleotide sequence ID" value="NZ_CP033459.1"/>
</dbReference>
<dbReference type="OrthoDB" id="9802724at2"/>
<dbReference type="AlphaFoldDB" id="A0A5P8E6R3"/>
<feature type="chain" id="PRO_5024375531" evidence="1">
    <location>
        <begin position="20"/>
        <end position="371"/>
    </location>
</feature>
<dbReference type="SUPFAM" id="SSF56219">
    <property type="entry name" value="DNase I-like"/>
    <property type="match status" value="1"/>
</dbReference>
<evidence type="ECO:0000259" key="2">
    <source>
        <dbReference type="Pfam" id="PF19580"/>
    </source>
</evidence>
<proteinExistence type="predicted"/>
<sequence>MRKFLLSVVLLYAALIGFAQNNGEKRYAMYGVGFYNLENLFDTLHDAGKNDFEYLPDGANAWSGMKYRAKLKNMSTVLGEMCTDKLKNGPAFIGLSEVENRSVVEDLLKQPALAGRNYRVVHIEGPDRRGVDCAAIYNPKYFELDTCMLVYYYYLDPNQPEVDLSFYVDENKRVVPYQELRGDTSHVTRGFLVVSGKLVGEKTHFIVNHWPSRFAGSEARERAGYQVYHLKEALLEQDPGAHIIIMGDMNDDPKNKSMSEQLKCKHDIKDVKSAHDLYNPWWDMLYKKGQGTLSYQGSWNLFDQIVFSGDLIGDDRSTLKFLRNEVFLREYLFQREGRYKGSPFRTHAGGVWLNGYSDHLPTYIYLVKEVK</sequence>
<dbReference type="GO" id="GO:0004519">
    <property type="term" value="F:endonuclease activity"/>
    <property type="evidence" value="ECO:0007669"/>
    <property type="project" value="UniProtKB-KW"/>
</dbReference>
<evidence type="ECO:0000256" key="1">
    <source>
        <dbReference type="SAM" id="SignalP"/>
    </source>
</evidence>
<keyword evidence="3" id="KW-0378">Hydrolase</keyword>
<dbReference type="InterPro" id="IPR005135">
    <property type="entry name" value="Endo/exonuclease/phosphatase"/>
</dbReference>
<dbReference type="Gene3D" id="3.60.10.10">
    <property type="entry name" value="Endonuclease/exonuclease/phosphatase"/>
    <property type="match status" value="1"/>
</dbReference>
<evidence type="ECO:0000313" key="4">
    <source>
        <dbReference type="Proteomes" id="UP000249375"/>
    </source>
</evidence>
<feature type="domain" description="Endonuclease/exonuclease/phosphatase" evidence="2">
    <location>
        <begin position="181"/>
        <end position="368"/>
    </location>
</feature>
<keyword evidence="3" id="KW-0540">Nuclease</keyword>
<reference evidence="3 4" key="1">
    <citation type="submission" date="2018-11" db="EMBL/GenBank/DDBJ databases">
        <authorList>
            <person name="Na S.W."/>
            <person name="Baik M."/>
        </authorList>
    </citation>
    <scope>NUCLEOTIDE SEQUENCE [LARGE SCALE GENOMIC DNA]</scope>
    <source>
        <strain evidence="3 4">E39</strain>
    </source>
</reference>
<keyword evidence="4" id="KW-1185">Reference proteome</keyword>
<name>A0A5P8E6R3_9BACT</name>
<accession>A0A5P8E6R3</accession>
<feature type="domain" description="Endonuclease/exonuclease/phosphatase" evidence="2">
    <location>
        <begin position="32"/>
        <end position="147"/>
    </location>
</feature>
<dbReference type="Pfam" id="PF19580">
    <property type="entry name" value="Exo_endo_phos_3"/>
    <property type="match status" value="2"/>
</dbReference>
<organism evidence="3 4">
    <name type="scientific">Pseudoprevotella muciniphila</name>
    <dbReference type="NCBI Taxonomy" id="2133944"/>
    <lineage>
        <taxon>Bacteria</taxon>
        <taxon>Pseudomonadati</taxon>
        <taxon>Bacteroidota</taxon>
        <taxon>Bacteroidia</taxon>
        <taxon>Bacteroidales</taxon>
        <taxon>Prevotellaceae</taxon>
        <taxon>Pseudoprevotella</taxon>
    </lineage>
</organism>
<dbReference type="InterPro" id="IPR036691">
    <property type="entry name" value="Endo/exonu/phosph_ase_sf"/>
</dbReference>
<dbReference type="PANTHER" id="PTHR42834">
    <property type="entry name" value="ENDONUCLEASE/EXONUCLEASE/PHOSPHATASE FAMILY PROTEIN (AFU_ORTHOLOGUE AFUA_3G09210)"/>
    <property type="match status" value="1"/>
</dbReference>
<dbReference type="KEGG" id="alq:C7Y71_006370"/>
<keyword evidence="1" id="KW-0732">Signal</keyword>
<feature type="signal peptide" evidence="1">
    <location>
        <begin position="1"/>
        <end position="19"/>
    </location>
</feature>
<keyword evidence="3" id="KW-0269">Exonuclease</keyword>
<dbReference type="Proteomes" id="UP000249375">
    <property type="component" value="Chromosome"/>
</dbReference>
<dbReference type="PANTHER" id="PTHR42834:SF1">
    <property type="entry name" value="ENDONUCLEASE_EXONUCLEASE_PHOSPHATASE FAMILY PROTEIN (AFU_ORTHOLOGUE AFUA_3G09210)"/>
    <property type="match status" value="1"/>
</dbReference>
<gene>
    <name evidence="3" type="ORF">C7Y71_006370</name>
</gene>
<dbReference type="GO" id="GO:0004527">
    <property type="term" value="F:exonuclease activity"/>
    <property type="evidence" value="ECO:0007669"/>
    <property type="project" value="UniProtKB-KW"/>
</dbReference>
<evidence type="ECO:0000313" key="3">
    <source>
        <dbReference type="EMBL" id="QFQ12671.1"/>
    </source>
</evidence>
<keyword evidence="3" id="KW-0255">Endonuclease</keyword>
<protein>
    <submittedName>
        <fullName evidence="3">Endonuclease/exonuclease/phosphatase family protein</fullName>
    </submittedName>
</protein>